<protein>
    <submittedName>
        <fullName evidence="1">Uncharacterized protein</fullName>
    </submittedName>
</protein>
<dbReference type="EMBL" id="CAXAQS010000214">
    <property type="protein sequence ID" value="CAK9250663.1"/>
    <property type="molecule type" value="Genomic_DNA"/>
</dbReference>
<gene>
    <name evidence="1" type="ORF">CSSPJE1EN1_LOCUS26041</name>
</gene>
<proteinExistence type="predicted"/>
<dbReference type="Proteomes" id="UP001497444">
    <property type="component" value="Unassembled WGS sequence"/>
</dbReference>
<keyword evidence="2" id="KW-1185">Reference proteome</keyword>
<evidence type="ECO:0000313" key="2">
    <source>
        <dbReference type="Proteomes" id="UP001497444"/>
    </source>
</evidence>
<evidence type="ECO:0000313" key="1">
    <source>
        <dbReference type="EMBL" id="CAK9250663.1"/>
    </source>
</evidence>
<organism evidence="1 2">
    <name type="scientific">Sphagnum jensenii</name>
    <dbReference type="NCBI Taxonomy" id="128206"/>
    <lineage>
        <taxon>Eukaryota</taxon>
        <taxon>Viridiplantae</taxon>
        <taxon>Streptophyta</taxon>
        <taxon>Embryophyta</taxon>
        <taxon>Bryophyta</taxon>
        <taxon>Sphagnophytina</taxon>
        <taxon>Sphagnopsida</taxon>
        <taxon>Sphagnales</taxon>
        <taxon>Sphagnaceae</taxon>
        <taxon>Sphagnum</taxon>
    </lineage>
</organism>
<comment type="caution">
    <text evidence="1">The sequence shown here is derived from an EMBL/GenBank/DDBJ whole genome shotgun (WGS) entry which is preliminary data.</text>
</comment>
<accession>A0ABP0V9P3</accession>
<name>A0ABP0V9P3_9BRYO</name>
<reference evidence="1" key="1">
    <citation type="submission" date="2024-02" db="EMBL/GenBank/DDBJ databases">
        <authorList>
            <consortium name="ELIXIR-Norway"/>
            <consortium name="Elixir Norway"/>
        </authorList>
    </citation>
    <scope>NUCLEOTIDE SEQUENCE</scope>
</reference>
<sequence length="92" mass="10366">MNDDDKNPSLMIKASVNVHGELHLDKVRTNILIHWLESCEKHNQALLRDFESLIKLLEPVLTSGLSTNDIDHVIKHVLESQGNKKEGNNEGS</sequence>